<comment type="caution">
    <text evidence="2">The sequence shown here is derived from an EMBL/GenBank/DDBJ whole genome shotgun (WGS) entry which is preliminary data.</text>
</comment>
<dbReference type="EMBL" id="BAABIS010000001">
    <property type="protein sequence ID" value="GAA4830613.1"/>
    <property type="molecule type" value="Genomic_DNA"/>
</dbReference>
<accession>A0ABP9D5E4</accession>
<evidence type="ECO:0000313" key="2">
    <source>
        <dbReference type="EMBL" id="GAA4830613.1"/>
    </source>
</evidence>
<proteinExistence type="predicted"/>
<sequence length="67" mass="6847">MALAAAVTFAVATVLLVVVGVCTQIVGPPTEEHTARPFPPPGIDRPARSASHSFAIARLLPASGEGR</sequence>
<reference evidence="3" key="1">
    <citation type="journal article" date="2019" name="Int. J. Syst. Evol. Microbiol.">
        <title>The Global Catalogue of Microorganisms (GCM) 10K type strain sequencing project: providing services to taxonomists for standard genome sequencing and annotation.</title>
        <authorList>
            <consortium name="The Broad Institute Genomics Platform"/>
            <consortium name="The Broad Institute Genome Sequencing Center for Infectious Disease"/>
            <person name="Wu L."/>
            <person name="Ma J."/>
        </authorList>
    </citation>
    <scope>NUCLEOTIDE SEQUENCE [LARGE SCALE GENOMIC DNA]</scope>
    <source>
        <strain evidence="3">JCM 13006</strain>
    </source>
</reference>
<evidence type="ECO:0008006" key="4">
    <source>
        <dbReference type="Google" id="ProtNLM"/>
    </source>
</evidence>
<evidence type="ECO:0000256" key="1">
    <source>
        <dbReference type="SAM" id="MobiDB-lite"/>
    </source>
</evidence>
<gene>
    <name evidence="2" type="ORF">GCM10023235_00780</name>
</gene>
<dbReference type="Proteomes" id="UP001501752">
    <property type="component" value="Unassembled WGS sequence"/>
</dbReference>
<evidence type="ECO:0000313" key="3">
    <source>
        <dbReference type="Proteomes" id="UP001501752"/>
    </source>
</evidence>
<keyword evidence="3" id="KW-1185">Reference proteome</keyword>
<feature type="region of interest" description="Disordered" evidence="1">
    <location>
        <begin position="28"/>
        <end position="47"/>
    </location>
</feature>
<organism evidence="2 3">
    <name type="scientific">Kitasatospora terrestris</name>
    <dbReference type="NCBI Taxonomy" id="258051"/>
    <lineage>
        <taxon>Bacteria</taxon>
        <taxon>Bacillati</taxon>
        <taxon>Actinomycetota</taxon>
        <taxon>Actinomycetes</taxon>
        <taxon>Kitasatosporales</taxon>
        <taxon>Streptomycetaceae</taxon>
        <taxon>Kitasatospora</taxon>
    </lineage>
</organism>
<protein>
    <recommendedName>
        <fullName evidence="4">Secreted protein</fullName>
    </recommendedName>
</protein>
<name>A0ABP9D5E4_9ACTN</name>